<feature type="domain" description="6-phosphogluconate dehydrogenase NADP-binding" evidence="5">
    <location>
        <begin position="3"/>
        <end position="162"/>
    </location>
</feature>
<dbReference type="GO" id="GO:0051287">
    <property type="term" value="F:NAD binding"/>
    <property type="evidence" value="ECO:0007669"/>
    <property type="project" value="InterPro"/>
</dbReference>
<evidence type="ECO:0000256" key="3">
    <source>
        <dbReference type="ARBA" id="ARBA00023027"/>
    </source>
</evidence>
<feature type="active site" evidence="4">
    <location>
        <position position="172"/>
    </location>
</feature>
<dbReference type="Gene3D" id="1.10.1040.10">
    <property type="entry name" value="N-(1-d-carboxylethyl)-l-norvaline Dehydrogenase, domain 2"/>
    <property type="match status" value="1"/>
</dbReference>
<dbReference type="PANTHER" id="PTHR22981:SF7">
    <property type="entry name" value="3-HYDROXYISOBUTYRATE DEHYDROGENASE, MITOCHONDRIAL"/>
    <property type="match status" value="1"/>
</dbReference>
<dbReference type="GO" id="GO:0016054">
    <property type="term" value="P:organic acid catabolic process"/>
    <property type="evidence" value="ECO:0007669"/>
    <property type="project" value="UniProtKB-ARBA"/>
</dbReference>
<gene>
    <name evidence="7" type="ORF">SAMN05518846_103214</name>
</gene>
<dbReference type="InterPro" id="IPR036291">
    <property type="entry name" value="NAD(P)-bd_dom_sf"/>
</dbReference>
<evidence type="ECO:0000259" key="5">
    <source>
        <dbReference type="Pfam" id="PF03446"/>
    </source>
</evidence>
<dbReference type="InterPro" id="IPR029154">
    <property type="entry name" value="HIBADH-like_NADP-bd"/>
</dbReference>
<keyword evidence="2" id="KW-0560">Oxidoreductase</keyword>
<dbReference type="SUPFAM" id="SSF48179">
    <property type="entry name" value="6-phosphogluconate dehydrogenase C-terminal domain-like"/>
    <property type="match status" value="1"/>
</dbReference>
<keyword evidence="8" id="KW-1185">Reference proteome</keyword>
<dbReference type="InterPro" id="IPR015815">
    <property type="entry name" value="HIBADH-related"/>
</dbReference>
<dbReference type="STRING" id="1884381.SAMN05518846_103214"/>
<evidence type="ECO:0000256" key="2">
    <source>
        <dbReference type="ARBA" id="ARBA00023002"/>
    </source>
</evidence>
<dbReference type="InterPro" id="IPR002204">
    <property type="entry name" value="3-OH-isobutyrate_DH-rel_CS"/>
</dbReference>
<sequence>MTKLGFIGLGNMGFHMARRLLENGHSVAVLDAREEALKPFQAYPNAVIASTPAEITQLADTILVSLPNPQVAKNVALGEYGLTSGRPFQTYIDLSTTGPEAAQQIAAALTERGVACLDAPVSGGVPGAEKGTLSIMVAGPKEAYDANLPVLEIIGNKTFYVGPEAGQAQTLKISNNYLSAVALIATSEAMVLGVKAGLDPQTMLDVFNVSSGRNSATLDKFPAAVLNRNFDYGFKSGLMYKDVALCMHEADRLGATMWIGSNVKEFFKLTKEHLGADSDTTEVVRLFEEWAKVRVEASEERLI</sequence>
<proteinExistence type="inferred from homology"/>
<evidence type="ECO:0000313" key="8">
    <source>
        <dbReference type="Proteomes" id="UP000198915"/>
    </source>
</evidence>
<dbReference type="GO" id="GO:0050661">
    <property type="term" value="F:NADP binding"/>
    <property type="evidence" value="ECO:0007669"/>
    <property type="project" value="InterPro"/>
</dbReference>
<dbReference type="InterPro" id="IPR013328">
    <property type="entry name" value="6PGD_dom2"/>
</dbReference>
<dbReference type="InterPro" id="IPR008927">
    <property type="entry name" value="6-PGluconate_DH-like_C_sf"/>
</dbReference>
<dbReference type="Pfam" id="PF03446">
    <property type="entry name" value="NAD_binding_2"/>
    <property type="match status" value="1"/>
</dbReference>
<protein>
    <submittedName>
        <fullName evidence="7">2-hydroxy-3-oxopropionate reductase</fullName>
    </submittedName>
</protein>
<dbReference type="GO" id="GO:0016616">
    <property type="term" value="F:oxidoreductase activity, acting on the CH-OH group of donors, NAD or NADP as acceptor"/>
    <property type="evidence" value="ECO:0007669"/>
    <property type="project" value="TreeGrafter"/>
</dbReference>
<dbReference type="Pfam" id="PF14833">
    <property type="entry name" value="NAD_binding_11"/>
    <property type="match status" value="1"/>
</dbReference>
<evidence type="ECO:0000313" key="7">
    <source>
        <dbReference type="EMBL" id="SFJ38922.1"/>
    </source>
</evidence>
<organism evidence="7 8">
    <name type="scientific">Brevibacillus centrosporus</name>
    <dbReference type="NCBI Taxonomy" id="54910"/>
    <lineage>
        <taxon>Bacteria</taxon>
        <taxon>Bacillati</taxon>
        <taxon>Bacillota</taxon>
        <taxon>Bacilli</taxon>
        <taxon>Bacillales</taxon>
        <taxon>Paenibacillaceae</taxon>
        <taxon>Brevibacillus</taxon>
    </lineage>
</organism>
<dbReference type="Proteomes" id="UP000198915">
    <property type="component" value="Unassembled WGS sequence"/>
</dbReference>
<name>A0A1I3QZJ5_9BACL</name>
<dbReference type="PIRSF" id="PIRSF000103">
    <property type="entry name" value="HIBADH"/>
    <property type="match status" value="1"/>
</dbReference>
<reference evidence="8" key="1">
    <citation type="submission" date="2016-10" db="EMBL/GenBank/DDBJ databases">
        <authorList>
            <person name="Varghese N."/>
            <person name="Submissions S."/>
        </authorList>
    </citation>
    <scope>NUCLEOTIDE SEQUENCE [LARGE SCALE GENOMIC DNA]</scope>
    <source>
        <strain evidence="8">OK042</strain>
    </source>
</reference>
<dbReference type="InterPro" id="IPR006115">
    <property type="entry name" value="6PGDH_NADP-bd"/>
</dbReference>
<dbReference type="AlphaFoldDB" id="A0A1I3QZJ5"/>
<comment type="similarity">
    <text evidence="1">Belongs to the HIBADH-related family.</text>
</comment>
<dbReference type="EMBL" id="FORT01000003">
    <property type="protein sequence ID" value="SFJ38922.1"/>
    <property type="molecule type" value="Genomic_DNA"/>
</dbReference>
<evidence type="ECO:0000256" key="4">
    <source>
        <dbReference type="PIRSR" id="PIRSR000103-1"/>
    </source>
</evidence>
<feature type="domain" description="3-hydroxyisobutyrate dehydrogenase-like NAD-binding" evidence="6">
    <location>
        <begin position="166"/>
        <end position="286"/>
    </location>
</feature>
<dbReference type="PANTHER" id="PTHR22981">
    <property type="entry name" value="3-HYDROXYISOBUTYRATE DEHYDROGENASE-RELATED"/>
    <property type="match status" value="1"/>
</dbReference>
<dbReference type="PROSITE" id="PS00895">
    <property type="entry name" value="3_HYDROXYISOBUT_DH"/>
    <property type="match status" value="1"/>
</dbReference>
<dbReference type="RefSeq" id="WP_092267177.1">
    <property type="nucleotide sequence ID" value="NZ_BJOE01000004.1"/>
</dbReference>
<evidence type="ECO:0000256" key="1">
    <source>
        <dbReference type="ARBA" id="ARBA00009080"/>
    </source>
</evidence>
<dbReference type="SUPFAM" id="SSF51735">
    <property type="entry name" value="NAD(P)-binding Rossmann-fold domains"/>
    <property type="match status" value="1"/>
</dbReference>
<accession>A0A1I3QZJ5</accession>
<evidence type="ECO:0000259" key="6">
    <source>
        <dbReference type="Pfam" id="PF14833"/>
    </source>
</evidence>
<keyword evidence="3" id="KW-0520">NAD</keyword>
<dbReference type="Gene3D" id="3.40.50.720">
    <property type="entry name" value="NAD(P)-binding Rossmann-like Domain"/>
    <property type="match status" value="1"/>
</dbReference>